<keyword evidence="2" id="KW-0812">Transmembrane</keyword>
<dbReference type="Proteomes" id="UP000198975">
    <property type="component" value="Unassembled WGS sequence"/>
</dbReference>
<dbReference type="OrthoDB" id="9810918at2"/>
<keyword evidence="2" id="KW-1133">Transmembrane helix</keyword>
<feature type="compositionally biased region" description="Low complexity" evidence="1">
    <location>
        <begin position="282"/>
        <end position="302"/>
    </location>
</feature>
<keyword evidence="6" id="KW-1185">Reference proteome</keyword>
<evidence type="ECO:0000256" key="3">
    <source>
        <dbReference type="SAM" id="SignalP"/>
    </source>
</evidence>
<dbReference type="InterPro" id="IPR007621">
    <property type="entry name" value="TPM_dom"/>
</dbReference>
<feature type="transmembrane region" description="Helical" evidence="2">
    <location>
        <begin position="200"/>
        <end position="218"/>
    </location>
</feature>
<feature type="signal peptide" evidence="3">
    <location>
        <begin position="1"/>
        <end position="20"/>
    </location>
</feature>
<accession>A0A1C4AV52</accession>
<protein>
    <recommendedName>
        <fullName evidence="4">TPM domain-containing protein</fullName>
    </recommendedName>
</protein>
<dbReference type="Gene3D" id="3.10.310.50">
    <property type="match status" value="1"/>
</dbReference>
<dbReference type="PANTHER" id="PTHR30373:SF2">
    <property type="entry name" value="UPF0603 PROTEIN YGCG"/>
    <property type="match status" value="1"/>
</dbReference>
<sequence length="318" mass="34498">MARILAMLLVLTGFAAQALASPIPPMNGFVNDPDELLTSWERAELNHQVNILNERSGTQTAVLVVQSTGNDTIEQFAWRVFNQWRLGNALRNDGILLLVAWQDRHVRIEVGTGLEGMLTDALAGRIINEYIIPPFKSGELATGITQGVEGISTVLASQPLPKAEPPTFWQEISAYFSLWKSLLALAVVIIFLTVTGRLRLLAALFVVACPLTLILLFFSDQAPWLMPYVWFSGSIPVAILIMVLGVLFIYPQRLSAAGRQKYRESRQSNHLSSAATVWTSTDTTHYSSSDSTSHSSSDSSSSGGDGGSSDGGGSSGNW</sequence>
<evidence type="ECO:0000256" key="1">
    <source>
        <dbReference type="SAM" id="MobiDB-lite"/>
    </source>
</evidence>
<evidence type="ECO:0000313" key="5">
    <source>
        <dbReference type="EMBL" id="SCB98437.1"/>
    </source>
</evidence>
<gene>
    <name evidence="5" type="ORF">GA0061071_103356</name>
</gene>
<keyword evidence="3" id="KW-0732">Signal</keyword>
<reference evidence="6" key="1">
    <citation type="submission" date="2016-08" db="EMBL/GenBank/DDBJ databases">
        <authorList>
            <person name="Varghese N."/>
            <person name="Submissions Spin"/>
        </authorList>
    </citation>
    <scope>NUCLEOTIDE SEQUENCE [LARGE SCALE GENOMIC DNA]</scope>
    <source>
        <strain evidence="6">REICA_082</strain>
    </source>
</reference>
<feature type="transmembrane region" description="Helical" evidence="2">
    <location>
        <begin position="172"/>
        <end position="193"/>
    </location>
</feature>
<feature type="chain" id="PRO_5008688959" description="TPM domain-containing protein" evidence="3">
    <location>
        <begin position="21"/>
        <end position="318"/>
    </location>
</feature>
<feature type="region of interest" description="Disordered" evidence="1">
    <location>
        <begin position="282"/>
        <end position="318"/>
    </location>
</feature>
<keyword evidence="2" id="KW-0472">Membrane</keyword>
<evidence type="ECO:0000313" key="6">
    <source>
        <dbReference type="Proteomes" id="UP000198975"/>
    </source>
</evidence>
<proteinExistence type="predicted"/>
<feature type="compositionally biased region" description="Gly residues" evidence="1">
    <location>
        <begin position="303"/>
        <end position="318"/>
    </location>
</feature>
<feature type="transmembrane region" description="Helical" evidence="2">
    <location>
        <begin position="230"/>
        <end position="250"/>
    </location>
</feature>
<evidence type="ECO:0000256" key="2">
    <source>
        <dbReference type="SAM" id="Phobius"/>
    </source>
</evidence>
<dbReference type="EMBL" id="FMAY01000003">
    <property type="protein sequence ID" value="SCB98437.1"/>
    <property type="molecule type" value="Genomic_DNA"/>
</dbReference>
<dbReference type="AlphaFoldDB" id="A0A1C4AV52"/>
<dbReference type="PANTHER" id="PTHR30373">
    <property type="entry name" value="UPF0603 PROTEIN YGCG"/>
    <property type="match status" value="1"/>
</dbReference>
<dbReference type="Pfam" id="PF04536">
    <property type="entry name" value="TPM_phosphatase"/>
    <property type="match status" value="1"/>
</dbReference>
<feature type="domain" description="TPM" evidence="4">
    <location>
        <begin position="30"/>
        <end position="153"/>
    </location>
</feature>
<organism evidence="5 6">
    <name type="scientific">Kosakonia oryzendophytica</name>
    <dbReference type="NCBI Taxonomy" id="1005665"/>
    <lineage>
        <taxon>Bacteria</taxon>
        <taxon>Pseudomonadati</taxon>
        <taxon>Pseudomonadota</taxon>
        <taxon>Gammaproteobacteria</taxon>
        <taxon>Enterobacterales</taxon>
        <taxon>Enterobacteriaceae</taxon>
        <taxon>Kosakonia</taxon>
    </lineage>
</organism>
<evidence type="ECO:0000259" key="4">
    <source>
        <dbReference type="Pfam" id="PF04536"/>
    </source>
</evidence>
<name>A0A1C4AV52_9ENTR</name>
<dbReference type="RefSeq" id="WP_061497444.1">
    <property type="nucleotide sequence ID" value="NZ_CP115659.1"/>
</dbReference>